<evidence type="ECO:0000313" key="2">
    <source>
        <dbReference type="EMBL" id="TWU00378.1"/>
    </source>
</evidence>
<dbReference type="InterPro" id="IPR029063">
    <property type="entry name" value="SAM-dependent_MTases_sf"/>
</dbReference>
<dbReference type="CDD" id="cd02440">
    <property type="entry name" value="AdoMet_MTases"/>
    <property type="match status" value="1"/>
</dbReference>
<dbReference type="EMBL" id="SJPR01000001">
    <property type="protein sequence ID" value="TWU00378.1"/>
    <property type="molecule type" value="Genomic_DNA"/>
</dbReference>
<dbReference type="OrthoDB" id="9791837at2"/>
<keyword evidence="2" id="KW-0489">Methyltransferase</keyword>
<keyword evidence="2" id="KW-0808">Transferase</keyword>
<feature type="domain" description="Methyltransferase" evidence="1">
    <location>
        <begin position="65"/>
        <end position="160"/>
    </location>
</feature>
<dbReference type="AlphaFoldDB" id="A0A5C6ALM8"/>
<name>A0A5C6ALM8_9BACT</name>
<evidence type="ECO:0000313" key="3">
    <source>
        <dbReference type="Proteomes" id="UP000317421"/>
    </source>
</evidence>
<comment type="caution">
    <text evidence="2">The sequence shown here is derived from an EMBL/GenBank/DDBJ whole genome shotgun (WGS) entry which is preliminary data.</text>
</comment>
<dbReference type="EC" id="2.1.1.163" evidence="2"/>
<dbReference type="RefSeq" id="WP_146444059.1">
    <property type="nucleotide sequence ID" value="NZ_SJPR01000001.1"/>
</dbReference>
<dbReference type="Pfam" id="PF13649">
    <property type="entry name" value="Methyltransf_25"/>
    <property type="match status" value="1"/>
</dbReference>
<protein>
    <submittedName>
        <fullName evidence="2">Demethylmenaquinone methyltransferase</fullName>
        <ecNumber evidence="2">2.1.1.163</ecNumber>
    </submittedName>
</protein>
<dbReference type="PANTHER" id="PTHR47473:SF1">
    <property type="entry name" value="METHYLTRANSFERASE DOMAIN-CONTAINING PROTEIN"/>
    <property type="match status" value="1"/>
</dbReference>
<reference evidence="2 3" key="1">
    <citation type="submission" date="2019-02" db="EMBL/GenBank/DDBJ databases">
        <title>Deep-cultivation of Planctomycetes and their phenomic and genomic characterization uncovers novel biology.</title>
        <authorList>
            <person name="Wiegand S."/>
            <person name="Jogler M."/>
            <person name="Boedeker C."/>
            <person name="Pinto D."/>
            <person name="Vollmers J."/>
            <person name="Rivas-Marin E."/>
            <person name="Kohn T."/>
            <person name="Peeters S.H."/>
            <person name="Heuer A."/>
            <person name="Rast P."/>
            <person name="Oberbeckmann S."/>
            <person name="Bunk B."/>
            <person name="Jeske O."/>
            <person name="Meyerdierks A."/>
            <person name="Storesund J.E."/>
            <person name="Kallscheuer N."/>
            <person name="Luecker S."/>
            <person name="Lage O.M."/>
            <person name="Pohl T."/>
            <person name="Merkel B.J."/>
            <person name="Hornburger P."/>
            <person name="Mueller R.-W."/>
            <person name="Bruemmer F."/>
            <person name="Labrenz M."/>
            <person name="Spormann A.M."/>
            <person name="Op Den Camp H."/>
            <person name="Overmann J."/>
            <person name="Amann R."/>
            <person name="Jetten M.S.M."/>
            <person name="Mascher T."/>
            <person name="Medema M.H."/>
            <person name="Devos D.P."/>
            <person name="Kaster A.-K."/>
            <person name="Ovreas L."/>
            <person name="Rohde M."/>
            <person name="Galperin M.Y."/>
            <person name="Jogler C."/>
        </authorList>
    </citation>
    <scope>NUCLEOTIDE SEQUENCE [LARGE SCALE GENOMIC DNA]</scope>
    <source>
        <strain evidence="2 3">Pla108</strain>
    </source>
</reference>
<dbReference type="InterPro" id="IPR041698">
    <property type="entry name" value="Methyltransf_25"/>
</dbReference>
<accession>A0A5C6ALM8</accession>
<dbReference type="Proteomes" id="UP000317421">
    <property type="component" value="Unassembled WGS sequence"/>
</dbReference>
<dbReference type="GO" id="GO:0043770">
    <property type="term" value="F:demethylmenaquinone methyltransferase activity"/>
    <property type="evidence" value="ECO:0007669"/>
    <property type="project" value="UniProtKB-EC"/>
</dbReference>
<dbReference type="Gene3D" id="3.40.50.150">
    <property type="entry name" value="Vaccinia Virus protein VP39"/>
    <property type="match status" value="1"/>
</dbReference>
<gene>
    <name evidence="2" type="primary">ubiE_1</name>
    <name evidence="2" type="ORF">Pla108_13270</name>
</gene>
<proteinExistence type="predicted"/>
<evidence type="ECO:0000259" key="1">
    <source>
        <dbReference type="Pfam" id="PF13649"/>
    </source>
</evidence>
<dbReference type="SUPFAM" id="SSF53335">
    <property type="entry name" value="S-adenosyl-L-methionine-dependent methyltransferases"/>
    <property type="match status" value="1"/>
</dbReference>
<keyword evidence="3" id="KW-1185">Reference proteome</keyword>
<dbReference type="GO" id="GO:0008757">
    <property type="term" value="F:S-adenosylmethionine-dependent methyltransferase activity"/>
    <property type="evidence" value="ECO:0007669"/>
    <property type="project" value="InterPro"/>
</dbReference>
<organism evidence="2 3">
    <name type="scientific">Botrimarina colliarenosi</name>
    <dbReference type="NCBI Taxonomy" id="2528001"/>
    <lineage>
        <taxon>Bacteria</taxon>
        <taxon>Pseudomonadati</taxon>
        <taxon>Planctomycetota</taxon>
        <taxon>Planctomycetia</taxon>
        <taxon>Pirellulales</taxon>
        <taxon>Lacipirellulaceae</taxon>
        <taxon>Botrimarina</taxon>
    </lineage>
</organism>
<dbReference type="PANTHER" id="PTHR47473">
    <property type="entry name" value="BTA1P"/>
    <property type="match status" value="1"/>
</dbReference>
<dbReference type="GO" id="GO:0032259">
    <property type="term" value="P:methylation"/>
    <property type="evidence" value="ECO:0007669"/>
    <property type="project" value="UniProtKB-KW"/>
</dbReference>
<sequence>MGALSQLKTLYHLTLSPIRGETHQERLDSFYGGQADEYDAFRKKMLHGREALFDRLPVTPGGAWLDVGAGTARNGELFGDRLGDFGSATFLDLSTSLLEVADRRINEQGWANAQTLHADATAIGLPDASLDLVTFTYSLTMIPDWFAAIDEAHRLLKPGGVIGVVDFYVSRKYPADGRRKHSYFNRNFWPYWFNHDNVYPSADHLPLLEGRFETELVEESQGKLPWLPFVRAPYYRFMGRKEGGS</sequence>